<evidence type="ECO:0000313" key="5">
    <source>
        <dbReference type="Proteomes" id="UP001141806"/>
    </source>
</evidence>
<dbReference type="InterPro" id="IPR039391">
    <property type="entry name" value="Phytocyanin-like"/>
</dbReference>
<evidence type="ECO:0000256" key="1">
    <source>
        <dbReference type="ARBA" id="ARBA00022723"/>
    </source>
</evidence>
<sequence>MAQERGSAAGAIIVGITLLGLMFHCEIVNAATAYRVGDSNRWDFSVVNWAKWKTFKAGDTLSKYKNLKIQSRSHFNFPVYRVNFRLMAHFGVAVFNYFPYTHNVVVVDYNGYINCQTPAWAKVYTSGYDQIKLVKGHNYFICNFPGHCESGMKIDVYAE</sequence>
<dbReference type="InterPro" id="IPR028871">
    <property type="entry name" value="BlueCu_1_BS"/>
</dbReference>
<organism evidence="4 5">
    <name type="scientific">Protea cynaroides</name>
    <dbReference type="NCBI Taxonomy" id="273540"/>
    <lineage>
        <taxon>Eukaryota</taxon>
        <taxon>Viridiplantae</taxon>
        <taxon>Streptophyta</taxon>
        <taxon>Embryophyta</taxon>
        <taxon>Tracheophyta</taxon>
        <taxon>Spermatophyta</taxon>
        <taxon>Magnoliopsida</taxon>
        <taxon>Proteales</taxon>
        <taxon>Proteaceae</taxon>
        <taxon>Protea</taxon>
    </lineage>
</organism>
<dbReference type="Gene3D" id="2.60.40.420">
    <property type="entry name" value="Cupredoxins - blue copper proteins"/>
    <property type="match status" value="1"/>
</dbReference>
<dbReference type="AlphaFoldDB" id="A0A9Q0GZB4"/>
<reference evidence="4" key="1">
    <citation type="journal article" date="2023" name="Plant J.">
        <title>The genome of the king protea, Protea cynaroides.</title>
        <authorList>
            <person name="Chang J."/>
            <person name="Duong T.A."/>
            <person name="Schoeman C."/>
            <person name="Ma X."/>
            <person name="Roodt D."/>
            <person name="Barker N."/>
            <person name="Li Z."/>
            <person name="Van de Peer Y."/>
            <person name="Mizrachi E."/>
        </authorList>
    </citation>
    <scope>NUCLEOTIDE SEQUENCE</scope>
    <source>
        <tissue evidence="4">Young leaves</tissue>
    </source>
</reference>
<keyword evidence="2" id="KW-0186">Copper</keyword>
<comment type="caution">
    <text evidence="4">The sequence shown here is derived from an EMBL/GenBank/DDBJ whole genome shotgun (WGS) entry which is preliminary data.</text>
</comment>
<dbReference type="EMBL" id="JAMYWD010000011">
    <property type="protein sequence ID" value="KAJ4956991.1"/>
    <property type="molecule type" value="Genomic_DNA"/>
</dbReference>
<evidence type="ECO:0000259" key="3">
    <source>
        <dbReference type="PROSITE" id="PS51485"/>
    </source>
</evidence>
<gene>
    <name evidence="4" type="ORF">NE237_013774</name>
</gene>
<accession>A0A9Q0GZB4</accession>
<feature type="domain" description="Phytocyanin" evidence="3">
    <location>
        <begin position="32"/>
        <end position="159"/>
    </location>
</feature>
<dbReference type="Proteomes" id="UP001141806">
    <property type="component" value="Unassembled WGS sequence"/>
</dbReference>
<dbReference type="InterPro" id="IPR008972">
    <property type="entry name" value="Cupredoxin"/>
</dbReference>
<dbReference type="GO" id="GO:0009055">
    <property type="term" value="F:electron transfer activity"/>
    <property type="evidence" value="ECO:0007669"/>
    <property type="project" value="InterPro"/>
</dbReference>
<protein>
    <recommendedName>
        <fullName evidence="3">Phytocyanin domain-containing protein</fullName>
    </recommendedName>
</protein>
<dbReference type="InterPro" id="IPR003245">
    <property type="entry name" value="Phytocyanin_dom"/>
</dbReference>
<dbReference type="GO" id="GO:0046872">
    <property type="term" value="F:metal ion binding"/>
    <property type="evidence" value="ECO:0007669"/>
    <property type="project" value="UniProtKB-KW"/>
</dbReference>
<dbReference type="PANTHER" id="PTHR33021">
    <property type="entry name" value="BLUE COPPER PROTEIN"/>
    <property type="match status" value="1"/>
</dbReference>
<dbReference type="GO" id="GO:0005886">
    <property type="term" value="C:plasma membrane"/>
    <property type="evidence" value="ECO:0007669"/>
    <property type="project" value="TreeGrafter"/>
</dbReference>
<name>A0A9Q0GZB4_9MAGN</name>
<dbReference type="CDD" id="cd11013">
    <property type="entry name" value="Plantacyanin"/>
    <property type="match status" value="1"/>
</dbReference>
<evidence type="ECO:0000256" key="2">
    <source>
        <dbReference type="ARBA" id="ARBA00023008"/>
    </source>
</evidence>
<dbReference type="Pfam" id="PF02298">
    <property type="entry name" value="Cu_bind_like"/>
    <property type="match status" value="1"/>
</dbReference>
<dbReference type="PROSITE" id="PS00196">
    <property type="entry name" value="COPPER_BLUE"/>
    <property type="match status" value="1"/>
</dbReference>
<dbReference type="SUPFAM" id="SSF49503">
    <property type="entry name" value="Cupredoxins"/>
    <property type="match status" value="1"/>
</dbReference>
<evidence type="ECO:0000313" key="4">
    <source>
        <dbReference type="EMBL" id="KAJ4956991.1"/>
    </source>
</evidence>
<keyword evidence="5" id="KW-1185">Reference proteome</keyword>
<dbReference type="OrthoDB" id="2011645at2759"/>
<dbReference type="PROSITE" id="PS51485">
    <property type="entry name" value="PHYTOCYANIN"/>
    <property type="match status" value="1"/>
</dbReference>
<dbReference type="InterPro" id="IPR041844">
    <property type="entry name" value="Plantacyanin"/>
</dbReference>
<proteinExistence type="predicted"/>
<dbReference type="PANTHER" id="PTHR33021:SF193">
    <property type="entry name" value="OS06G0218600 PROTEIN"/>
    <property type="match status" value="1"/>
</dbReference>
<keyword evidence="1" id="KW-0479">Metal-binding</keyword>